<evidence type="ECO:0000256" key="2">
    <source>
        <dbReference type="ARBA" id="ARBA00011322"/>
    </source>
</evidence>
<evidence type="ECO:0000259" key="6">
    <source>
        <dbReference type="Pfam" id="PF13476"/>
    </source>
</evidence>
<dbReference type="Pfam" id="PF13476">
    <property type="entry name" value="AAA_23"/>
    <property type="match status" value="1"/>
</dbReference>
<dbReference type="PANTHER" id="PTHR32114:SF2">
    <property type="entry name" value="ABC TRANSPORTER ABCH.3"/>
    <property type="match status" value="1"/>
</dbReference>
<dbReference type="GO" id="GO:0016887">
    <property type="term" value="F:ATP hydrolysis activity"/>
    <property type="evidence" value="ECO:0007669"/>
    <property type="project" value="InterPro"/>
</dbReference>
<evidence type="ECO:0000256" key="4">
    <source>
        <dbReference type="SAM" id="Coils"/>
    </source>
</evidence>
<evidence type="ECO:0000313" key="7">
    <source>
        <dbReference type="EMBL" id="HJG41328.1"/>
    </source>
</evidence>
<dbReference type="PROSITE" id="PS00675">
    <property type="entry name" value="SIGMA54_INTERACT_1"/>
    <property type="match status" value="1"/>
</dbReference>
<reference evidence="7" key="1">
    <citation type="journal article" date="2021" name="PeerJ">
        <title>Extensive microbial diversity within the chicken gut microbiome revealed by metagenomics and culture.</title>
        <authorList>
            <person name="Gilroy R."/>
            <person name="Ravi A."/>
            <person name="Getino M."/>
            <person name="Pursley I."/>
            <person name="Horton D.L."/>
            <person name="Alikhan N.F."/>
            <person name="Baker D."/>
            <person name="Gharbi K."/>
            <person name="Hall N."/>
            <person name="Watson M."/>
            <person name="Adriaenssens E.M."/>
            <person name="Foster-Nyarko E."/>
            <person name="Jarju S."/>
            <person name="Secka A."/>
            <person name="Antonio M."/>
            <person name="Oren A."/>
            <person name="Chaudhuri R.R."/>
            <person name="La Ragione R."/>
            <person name="Hildebrand F."/>
            <person name="Pallen M.J."/>
        </authorList>
    </citation>
    <scope>NUCLEOTIDE SEQUENCE</scope>
    <source>
        <strain evidence="7">ChiBcolR7-4860</strain>
    </source>
</reference>
<feature type="compositionally biased region" description="Basic and acidic residues" evidence="5">
    <location>
        <begin position="630"/>
        <end position="643"/>
    </location>
</feature>
<dbReference type="Proteomes" id="UP000786560">
    <property type="component" value="Unassembled WGS sequence"/>
</dbReference>
<dbReference type="RefSeq" id="WP_278710942.1">
    <property type="nucleotide sequence ID" value="NZ_DYUX01000012.1"/>
</dbReference>
<protein>
    <recommendedName>
        <fullName evidence="3">Nuclease SbcCD subunit C</fullName>
    </recommendedName>
</protein>
<accession>A0A921LVC5</accession>
<keyword evidence="4" id="KW-0175">Coiled coil</keyword>
<feature type="region of interest" description="Disordered" evidence="5">
    <location>
        <begin position="626"/>
        <end position="651"/>
    </location>
</feature>
<feature type="region of interest" description="Disordered" evidence="5">
    <location>
        <begin position="713"/>
        <end position="741"/>
    </location>
</feature>
<gene>
    <name evidence="7" type="ORF">K8U73_02930</name>
</gene>
<reference evidence="7" key="2">
    <citation type="submission" date="2021-09" db="EMBL/GenBank/DDBJ databases">
        <authorList>
            <person name="Gilroy R."/>
        </authorList>
    </citation>
    <scope>NUCLEOTIDE SEQUENCE</scope>
    <source>
        <strain evidence="7">ChiBcolR7-4860</strain>
    </source>
</reference>
<sequence>MRLIGMKLKGVGPYKDEFSIDFAALSRSHMFLIEGETGAGKTTILDGITFALYGSPSVLNADKTRMRSRFLGESREVTVVDLIIELNGVFYRIRREPEYQYVTKSGKTSTHRATAKLWKIEDGLRPLIGTPEPDGGAARYFAFAEGEGHATSLAIKANDVAAEINQLVGLNRDQFSKTIMLAQGQFSEFLRMKPEDRTQLVKELFSAQEYERIQETLKTAADQQRHAMEDAQRTLSETVRLAQRNAGRILQGIREFGDSADTVAEASDQQEAADGTTGMDSSFWGLDESGNIAYPRYGVEEIVGRLNQTMTQTAMQSARLQDDLTSQTAKLEIKLRHTEDLYRQSADLVQQAQEERALVQQHVDLERQGEQIATERNQIESARKAEPVLAKQQDLEKRRCELNDTVDNLDDVLERLQEYPTAETLEEQHKRALAAAGGKDAARERLAVVETHQALLNKVAQSAKRMEEARSRYLRQRDDVLATAQEAMNGLPDETTVAERIAAYTEQLAQEPLLQERRKQAAQRLTHARKVIELEQRVAEQNAQVDELDIVCTQAEQAAEQARQEFTMLDAAKYAGMLKEGQPCPVCGSTTHPSPYQAPDDVVTERKLHALERHAKQCAEKLHQAQSELGRTKTKMEAEREAAEGSSVEEAQQAIEQADAELTKLEQAAEQLSESKRQRDEIRKAQNALQEANTQLAKLESAYQVAKQALESAQSEAAGHTEESVAAERREARHQLEEAEKQAEEAGCLNLRIKERQKLATQQTQLQAQSATLNAQIESLSGEVTALLQQQGFNNIEDAKSSALDAAAITHKQQRIDEYERRITANQTRLQDARRTLAQSIKAFVQTRKGFTSETSSDLSESASGGEQPQFVVPAVVPDAVVPDAGVLDTSGEQPVAYADNLEPTAWGSAIESIDAEMLKAACTHAQSERDAMVSRRNAAADWEQERLRCAEELNAAAQDWQRELDTYDPLYRMAQLANGGGDSPADRRLTLITYTVTERFRDVLMRANEILKDIQGGVYELRLGEHEGRGGTKTGLPIDIFDRRNEQLRPPSSLSGGETFFVSLALALALADIIQAENGGLSMETLFIDEGFGTLSDDYLDDVMGILRDIAKTRDVGIISHVGQLKDQIHERISVTRVHPDAESRLTVIV</sequence>
<dbReference type="InterPro" id="IPR025662">
    <property type="entry name" value="Sigma_54_int_dom_ATP-bd_1"/>
</dbReference>
<dbReference type="Pfam" id="PF13558">
    <property type="entry name" value="SbcC_Walker_B"/>
    <property type="match status" value="1"/>
</dbReference>
<comment type="subunit">
    <text evidence="2">Heterodimer of SbcC and SbcD.</text>
</comment>
<feature type="domain" description="Rad50/SbcC-type AAA" evidence="6">
    <location>
        <begin position="6"/>
        <end position="233"/>
    </location>
</feature>
<dbReference type="GO" id="GO:0006302">
    <property type="term" value="P:double-strand break repair"/>
    <property type="evidence" value="ECO:0007669"/>
    <property type="project" value="InterPro"/>
</dbReference>
<dbReference type="InterPro" id="IPR038729">
    <property type="entry name" value="Rad50/SbcC_AAA"/>
</dbReference>
<dbReference type="EMBL" id="DYUX01000012">
    <property type="protein sequence ID" value="HJG41328.1"/>
    <property type="molecule type" value="Genomic_DNA"/>
</dbReference>
<dbReference type="Gene3D" id="3.40.50.300">
    <property type="entry name" value="P-loop containing nucleotide triphosphate hydrolases"/>
    <property type="match status" value="2"/>
</dbReference>
<comment type="similarity">
    <text evidence="1">Belongs to the SMC family. SbcC subfamily.</text>
</comment>
<dbReference type="PANTHER" id="PTHR32114">
    <property type="entry name" value="ABC TRANSPORTER ABCH.3"/>
    <property type="match status" value="1"/>
</dbReference>
<evidence type="ECO:0000313" key="8">
    <source>
        <dbReference type="Proteomes" id="UP000786560"/>
    </source>
</evidence>
<dbReference type="SUPFAM" id="SSF52540">
    <property type="entry name" value="P-loop containing nucleoside triphosphate hydrolases"/>
    <property type="match status" value="1"/>
</dbReference>
<feature type="coiled-coil region" evidence="4">
    <location>
        <begin position="335"/>
        <end position="385"/>
    </location>
</feature>
<dbReference type="InterPro" id="IPR027417">
    <property type="entry name" value="P-loop_NTPase"/>
</dbReference>
<organism evidence="7 8">
    <name type="scientific">Bifidobacterium pullorum subsp. gallinarum</name>
    <dbReference type="NCBI Taxonomy" id="78344"/>
    <lineage>
        <taxon>Bacteria</taxon>
        <taxon>Bacillati</taxon>
        <taxon>Actinomycetota</taxon>
        <taxon>Actinomycetes</taxon>
        <taxon>Bifidobacteriales</taxon>
        <taxon>Bifidobacteriaceae</taxon>
        <taxon>Bifidobacterium</taxon>
    </lineage>
</organism>
<name>A0A921LVC5_9BIFI</name>
<evidence type="ECO:0000256" key="1">
    <source>
        <dbReference type="ARBA" id="ARBA00006930"/>
    </source>
</evidence>
<evidence type="ECO:0000256" key="5">
    <source>
        <dbReference type="SAM" id="MobiDB-lite"/>
    </source>
</evidence>
<dbReference type="AlphaFoldDB" id="A0A921LVC5"/>
<feature type="compositionally biased region" description="Basic and acidic residues" evidence="5">
    <location>
        <begin position="719"/>
        <end position="741"/>
    </location>
</feature>
<comment type="caution">
    <text evidence="7">The sequence shown here is derived from an EMBL/GenBank/DDBJ whole genome shotgun (WGS) entry which is preliminary data.</text>
</comment>
<evidence type="ECO:0000256" key="3">
    <source>
        <dbReference type="ARBA" id="ARBA00013368"/>
    </source>
</evidence>
<proteinExistence type="inferred from homology"/>
<feature type="coiled-coil region" evidence="4">
    <location>
        <begin position="531"/>
        <end position="565"/>
    </location>
</feature>